<evidence type="ECO:0000259" key="2">
    <source>
        <dbReference type="Pfam" id="PF08239"/>
    </source>
</evidence>
<evidence type="ECO:0000313" key="4">
    <source>
        <dbReference type="Proteomes" id="UP000249061"/>
    </source>
</evidence>
<dbReference type="SUPFAM" id="SSF48452">
    <property type="entry name" value="TPR-like"/>
    <property type="match status" value="1"/>
</dbReference>
<comment type="caution">
    <text evidence="3">The sequence shown here is derived from an EMBL/GenBank/DDBJ whole genome shotgun (WGS) entry which is preliminary data.</text>
</comment>
<feature type="domain" description="SH3b" evidence="2">
    <location>
        <begin position="34"/>
        <end position="80"/>
    </location>
</feature>
<accession>A0A2W5V7V6</accession>
<name>A0A2W5V7V6_9BACT</name>
<organism evidence="3 4">
    <name type="scientific">Archangium gephyra</name>
    <dbReference type="NCBI Taxonomy" id="48"/>
    <lineage>
        <taxon>Bacteria</taxon>
        <taxon>Pseudomonadati</taxon>
        <taxon>Myxococcota</taxon>
        <taxon>Myxococcia</taxon>
        <taxon>Myxococcales</taxon>
        <taxon>Cystobacterineae</taxon>
        <taxon>Archangiaceae</taxon>
        <taxon>Archangium</taxon>
    </lineage>
</organism>
<dbReference type="Proteomes" id="UP000249061">
    <property type="component" value="Unassembled WGS sequence"/>
</dbReference>
<feature type="chain" id="PRO_5015926814" description="SH3b domain-containing protein" evidence="1">
    <location>
        <begin position="18"/>
        <end position="363"/>
    </location>
</feature>
<dbReference type="InterPro" id="IPR011990">
    <property type="entry name" value="TPR-like_helical_dom_sf"/>
</dbReference>
<dbReference type="InterPro" id="IPR003646">
    <property type="entry name" value="SH3-like_bac-type"/>
</dbReference>
<gene>
    <name evidence="3" type="ORF">DI536_16415</name>
</gene>
<proteinExistence type="predicted"/>
<reference evidence="3 4" key="1">
    <citation type="submission" date="2017-08" db="EMBL/GenBank/DDBJ databases">
        <title>Infants hospitalized years apart are colonized by the same room-sourced microbial strains.</title>
        <authorList>
            <person name="Brooks B."/>
            <person name="Olm M.R."/>
            <person name="Firek B.A."/>
            <person name="Baker R."/>
            <person name="Thomas B.C."/>
            <person name="Morowitz M.J."/>
            <person name="Banfield J.F."/>
        </authorList>
    </citation>
    <scope>NUCLEOTIDE SEQUENCE [LARGE SCALE GENOMIC DNA]</scope>
    <source>
        <strain evidence="3">S2_003_000_R2_14</strain>
    </source>
</reference>
<evidence type="ECO:0000313" key="3">
    <source>
        <dbReference type="EMBL" id="PZR11914.1"/>
    </source>
</evidence>
<dbReference type="Pfam" id="PF08239">
    <property type="entry name" value="SH3_3"/>
    <property type="match status" value="1"/>
</dbReference>
<dbReference type="AlphaFoldDB" id="A0A2W5V7V6"/>
<feature type="signal peptide" evidence="1">
    <location>
        <begin position="1"/>
        <end position="17"/>
    </location>
</feature>
<protein>
    <recommendedName>
        <fullName evidence="2">SH3b domain-containing protein</fullName>
    </recommendedName>
</protein>
<sequence>MTRLLRCLALLPFAALALDGGSEPVFVQASTALLRGAPTTTAKVTGRLQINSPLSVLSRREGFVEVRVRNGRVGWLDERLIAPEPLTRAAAISLARGATKPEDALTWWQRAAALDGNDVEVLQSLSEAYAKLGNDADASVMASLAQYRRTRVFPVISSANGENAIELVRRSYDKPLPNGPLPRSEWAKLGLSLDRPLWVLPNGSAAVPGTVREVRVTTWNECGGELGFDAVIDVSLPVGERAVAVTFGELPEGWKRRPTVGVSATELPAELVAKDGTRYRFVARTDPDSERDIEHDSVIATWPEAKKTRSAKLWLPSRARSVTVRDVLGDAQPEFVVQTDCQTIIFSRAGAELNLTQMRCCGC</sequence>
<evidence type="ECO:0000256" key="1">
    <source>
        <dbReference type="SAM" id="SignalP"/>
    </source>
</evidence>
<dbReference type="EMBL" id="QFQP01000013">
    <property type="protein sequence ID" value="PZR11914.1"/>
    <property type="molecule type" value="Genomic_DNA"/>
</dbReference>
<dbReference type="Gene3D" id="2.30.30.40">
    <property type="entry name" value="SH3 Domains"/>
    <property type="match status" value="1"/>
</dbReference>
<keyword evidence="1" id="KW-0732">Signal</keyword>